<dbReference type="Gene3D" id="1.20.58.190">
    <property type="entry name" value="Translin, domain 1"/>
    <property type="match status" value="1"/>
</dbReference>
<proteinExistence type="inferred from homology"/>
<reference evidence="7 8" key="1">
    <citation type="journal article" date="2015" name="Environ. Microbiol.">
        <title>Metagenome sequence of Elaphomyces granulatus from sporocarp tissue reveals Ascomycota ectomycorrhizal fingerprints of genome expansion and a Proteobacteria-rich microbiome.</title>
        <authorList>
            <person name="Quandt C.A."/>
            <person name="Kohler A."/>
            <person name="Hesse C.N."/>
            <person name="Sharpton T.J."/>
            <person name="Martin F."/>
            <person name="Spatafora J.W."/>
        </authorList>
    </citation>
    <scope>NUCLEOTIDE SEQUENCE [LARGE SCALE GENOMIC DNA]</scope>
    <source>
        <strain evidence="7 8">OSC145934</strain>
    </source>
</reference>
<feature type="region of interest" description="Disordered" evidence="6">
    <location>
        <begin position="191"/>
        <end position="210"/>
    </location>
</feature>
<comment type="caution">
    <text evidence="7">The sequence shown here is derived from an EMBL/GenBank/DDBJ whole genome shotgun (WGS) entry which is preliminary data.</text>
</comment>
<dbReference type="Pfam" id="PF01997">
    <property type="entry name" value="Translin"/>
    <property type="match status" value="1"/>
</dbReference>
<evidence type="ECO:0000313" key="8">
    <source>
        <dbReference type="Proteomes" id="UP000243515"/>
    </source>
</evidence>
<feature type="compositionally biased region" description="Polar residues" evidence="6">
    <location>
        <begin position="191"/>
        <end position="200"/>
    </location>
</feature>
<dbReference type="GO" id="GO:0005634">
    <property type="term" value="C:nucleus"/>
    <property type="evidence" value="ECO:0007669"/>
    <property type="project" value="UniProtKB-SubCell"/>
</dbReference>
<dbReference type="CDD" id="cd14820">
    <property type="entry name" value="TRAX"/>
    <property type="match status" value="1"/>
</dbReference>
<dbReference type="GO" id="GO:0043565">
    <property type="term" value="F:sequence-specific DNA binding"/>
    <property type="evidence" value="ECO:0007669"/>
    <property type="project" value="InterPro"/>
</dbReference>
<dbReference type="SUPFAM" id="SSF74784">
    <property type="entry name" value="Translin"/>
    <property type="match status" value="1"/>
</dbReference>
<evidence type="ECO:0000256" key="3">
    <source>
        <dbReference type="ARBA" id="ARBA00005902"/>
    </source>
</evidence>
<organism evidence="7 8">
    <name type="scientific">Elaphomyces granulatus</name>
    <dbReference type="NCBI Taxonomy" id="519963"/>
    <lineage>
        <taxon>Eukaryota</taxon>
        <taxon>Fungi</taxon>
        <taxon>Dikarya</taxon>
        <taxon>Ascomycota</taxon>
        <taxon>Pezizomycotina</taxon>
        <taxon>Eurotiomycetes</taxon>
        <taxon>Eurotiomycetidae</taxon>
        <taxon>Eurotiales</taxon>
        <taxon>Elaphomycetaceae</taxon>
        <taxon>Elaphomyces</taxon>
    </lineage>
</organism>
<keyword evidence="4" id="KW-0963">Cytoplasm</keyword>
<keyword evidence="5" id="KW-0539">Nucleus</keyword>
<protein>
    <recommendedName>
        <fullName evidence="9">Translin-associated factor TraX</fullName>
    </recommendedName>
</protein>
<evidence type="ECO:0008006" key="9">
    <source>
        <dbReference type="Google" id="ProtNLM"/>
    </source>
</evidence>
<name>A0A232LXQ4_9EURO</name>
<dbReference type="Gene3D" id="1.20.58.200">
    <property type="entry name" value="Translin, domain 2"/>
    <property type="match status" value="1"/>
</dbReference>
<evidence type="ECO:0000313" key="7">
    <source>
        <dbReference type="EMBL" id="OXV08854.1"/>
    </source>
</evidence>
<evidence type="ECO:0000256" key="4">
    <source>
        <dbReference type="ARBA" id="ARBA00022490"/>
    </source>
</evidence>
<dbReference type="InterPro" id="IPR036081">
    <property type="entry name" value="Translin_sf"/>
</dbReference>
<sequence>MTTITTNVDSNSRSSAIQAIFRTFCSDLDDHHDRRERVVKASRDITALSKKIIFSLQRLRMVNVPVPPSIAKENQSRFDQITALFQSIVPDISGLNAWRYQRQISWGIQEFIEALSFLHYIQTQTLISPAEVAAQLPPGVMVTEEDYLMGILDLTGEMMRFAVTVLSTGGQIEKPNSTSTTTAATYTTNTINIDSTSESPKSPPRPQLQATQGQLVIDLRSMRANVELLKVPRQHGSYMMRELHKKVDVMQSSVEKVERAAYGILVRGSERPTGWTPDLSSAAAITEVESY</sequence>
<dbReference type="EMBL" id="NPHW01003853">
    <property type="protein sequence ID" value="OXV08854.1"/>
    <property type="molecule type" value="Genomic_DNA"/>
</dbReference>
<dbReference type="OrthoDB" id="31005at2759"/>
<gene>
    <name evidence="7" type="ORF">Egran_03383</name>
</gene>
<evidence type="ECO:0000256" key="2">
    <source>
        <dbReference type="ARBA" id="ARBA00004496"/>
    </source>
</evidence>
<dbReference type="InterPro" id="IPR016068">
    <property type="entry name" value="Translin_N"/>
</dbReference>
<dbReference type="InterPro" id="IPR016069">
    <property type="entry name" value="Translin_C"/>
</dbReference>
<dbReference type="Proteomes" id="UP000243515">
    <property type="component" value="Unassembled WGS sequence"/>
</dbReference>
<dbReference type="AlphaFoldDB" id="A0A232LXQ4"/>
<dbReference type="InterPro" id="IPR002848">
    <property type="entry name" value="Translin_fam"/>
</dbReference>
<evidence type="ECO:0000256" key="5">
    <source>
        <dbReference type="ARBA" id="ARBA00023242"/>
    </source>
</evidence>
<evidence type="ECO:0000256" key="1">
    <source>
        <dbReference type="ARBA" id="ARBA00004123"/>
    </source>
</evidence>
<dbReference type="PANTHER" id="PTHR10741">
    <property type="entry name" value="TRANSLIN AND TRANSLIN ASSOCIATED PROTEIN X"/>
    <property type="match status" value="1"/>
</dbReference>
<comment type="similarity">
    <text evidence="3">Belongs to the translin family.</text>
</comment>
<evidence type="ECO:0000256" key="6">
    <source>
        <dbReference type="SAM" id="MobiDB-lite"/>
    </source>
</evidence>
<comment type="subcellular location">
    <subcellularLocation>
        <location evidence="2">Cytoplasm</location>
    </subcellularLocation>
    <subcellularLocation>
        <location evidence="1">Nucleus</location>
    </subcellularLocation>
</comment>
<accession>A0A232LXQ4</accession>
<keyword evidence="8" id="KW-1185">Reference proteome</keyword>
<dbReference type="GO" id="GO:0005737">
    <property type="term" value="C:cytoplasm"/>
    <property type="evidence" value="ECO:0007669"/>
    <property type="project" value="UniProtKB-SubCell"/>
</dbReference>